<feature type="region of interest" description="Disordered" evidence="2">
    <location>
        <begin position="250"/>
        <end position="289"/>
    </location>
</feature>
<feature type="region of interest" description="Disordered" evidence="2">
    <location>
        <begin position="304"/>
        <end position="352"/>
    </location>
</feature>
<name>A0AAW0DDV2_9AGAR</name>
<dbReference type="EMBL" id="JAYKXP010000017">
    <property type="protein sequence ID" value="KAK7049289.1"/>
    <property type="molecule type" value="Genomic_DNA"/>
</dbReference>
<accession>A0AAW0DDV2</accession>
<dbReference type="Proteomes" id="UP001383192">
    <property type="component" value="Unassembled WGS sequence"/>
</dbReference>
<keyword evidence="1" id="KW-0863">Zinc-finger</keyword>
<evidence type="ECO:0000313" key="5">
    <source>
        <dbReference type="Proteomes" id="UP001383192"/>
    </source>
</evidence>
<dbReference type="PROSITE" id="PS50089">
    <property type="entry name" value="ZF_RING_2"/>
    <property type="match status" value="1"/>
</dbReference>
<feature type="compositionally biased region" description="Low complexity" evidence="2">
    <location>
        <begin position="331"/>
        <end position="350"/>
    </location>
</feature>
<keyword evidence="5" id="KW-1185">Reference proteome</keyword>
<reference evidence="4 5" key="1">
    <citation type="submission" date="2024-01" db="EMBL/GenBank/DDBJ databases">
        <title>A draft genome for a cacao thread blight-causing isolate of Paramarasmius palmivorus.</title>
        <authorList>
            <person name="Baruah I.K."/>
            <person name="Bukari Y."/>
            <person name="Amoako-Attah I."/>
            <person name="Meinhardt L.W."/>
            <person name="Bailey B.A."/>
            <person name="Cohen S.P."/>
        </authorList>
    </citation>
    <scope>NUCLEOTIDE SEQUENCE [LARGE SCALE GENOMIC DNA]</scope>
    <source>
        <strain evidence="4 5">GH-12</strain>
    </source>
</reference>
<feature type="compositionally biased region" description="Basic and acidic residues" evidence="2">
    <location>
        <begin position="264"/>
        <end position="285"/>
    </location>
</feature>
<keyword evidence="1" id="KW-0479">Metal-binding</keyword>
<feature type="domain" description="RING-type" evidence="3">
    <location>
        <begin position="66"/>
        <end position="107"/>
    </location>
</feature>
<dbReference type="InterPro" id="IPR001841">
    <property type="entry name" value="Znf_RING"/>
</dbReference>
<dbReference type="Gene3D" id="3.30.40.10">
    <property type="entry name" value="Zinc/RING finger domain, C3HC4 (zinc finger)"/>
    <property type="match status" value="1"/>
</dbReference>
<feature type="compositionally biased region" description="Low complexity" evidence="2">
    <location>
        <begin position="182"/>
        <end position="204"/>
    </location>
</feature>
<feature type="compositionally biased region" description="Basic residues" evidence="2">
    <location>
        <begin position="316"/>
        <end position="330"/>
    </location>
</feature>
<protein>
    <recommendedName>
        <fullName evidence="3">RING-type domain-containing protein</fullName>
    </recommendedName>
</protein>
<gene>
    <name evidence="4" type="ORF">VNI00_005890</name>
</gene>
<evidence type="ECO:0000259" key="3">
    <source>
        <dbReference type="PROSITE" id="PS50089"/>
    </source>
</evidence>
<feature type="region of interest" description="Disordered" evidence="2">
    <location>
        <begin position="168"/>
        <end position="204"/>
    </location>
</feature>
<evidence type="ECO:0000256" key="2">
    <source>
        <dbReference type="SAM" id="MobiDB-lite"/>
    </source>
</evidence>
<dbReference type="SUPFAM" id="SSF57850">
    <property type="entry name" value="RING/U-box"/>
    <property type="match status" value="1"/>
</dbReference>
<evidence type="ECO:0000256" key="1">
    <source>
        <dbReference type="PROSITE-ProRule" id="PRU00175"/>
    </source>
</evidence>
<dbReference type="AlphaFoldDB" id="A0AAW0DDV2"/>
<proteinExistence type="predicted"/>
<dbReference type="InterPro" id="IPR013083">
    <property type="entry name" value="Znf_RING/FYVE/PHD"/>
</dbReference>
<comment type="caution">
    <text evidence="4">The sequence shown here is derived from an EMBL/GenBank/DDBJ whole genome shotgun (WGS) entry which is preliminary data.</text>
</comment>
<dbReference type="GO" id="GO:0008270">
    <property type="term" value="F:zinc ion binding"/>
    <property type="evidence" value="ECO:0007669"/>
    <property type="project" value="UniProtKB-KW"/>
</dbReference>
<feature type="region of interest" description="Disordered" evidence="2">
    <location>
        <begin position="1"/>
        <end position="30"/>
    </location>
</feature>
<feature type="compositionally biased region" description="Low complexity" evidence="2">
    <location>
        <begin position="1"/>
        <end position="13"/>
    </location>
</feature>
<keyword evidence="1" id="KW-0862">Zinc</keyword>
<evidence type="ECO:0000313" key="4">
    <source>
        <dbReference type="EMBL" id="KAK7049289.1"/>
    </source>
</evidence>
<organism evidence="4 5">
    <name type="scientific">Paramarasmius palmivorus</name>
    <dbReference type="NCBI Taxonomy" id="297713"/>
    <lineage>
        <taxon>Eukaryota</taxon>
        <taxon>Fungi</taxon>
        <taxon>Dikarya</taxon>
        <taxon>Basidiomycota</taxon>
        <taxon>Agaricomycotina</taxon>
        <taxon>Agaricomycetes</taxon>
        <taxon>Agaricomycetidae</taxon>
        <taxon>Agaricales</taxon>
        <taxon>Marasmiineae</taxon>
        <taxon>Marasmiaceae</taxon>
        <taxon>Paramarasmius</taxon>
    </lineage>
</organism>
<sequence>MTSSPVSEDSQSSVTHSSRPEDDWTRSGLAVHTNVPMRARNWRSSSFGEKQRKHPRLGRETVDRDCGICFEIAVSPSRTLCCGKLFCYEHICDWLHGAGSDGRCPACGTHCSVDTGVLSLAPPPLRSPPNTPVGNMMHISPPKVVPTTTPVNELVEIKFARPTPLQIKVPSEHSSVTRRKLSTSSGSSSGSSSPETSTSSTVVGSAVSEECAKLGEFFKTRVRAYTDTDQLLLSETAKILRRKLQAEAWSPSSSCVASDEDDDSSKGREPRRQDSDGLESRHPDAHIYSPHALEAVVTDVIERDKTPTPSNGNVHLPRRRSFTSVQRRRPSLSSRRSSRSSSISRSSSTRTIQALAGSPTNTMQAMQPDTLIPLVGPVSFEAAERVLSIIGLIIVYYVLFT</sequence>